<dbReference type="EMBL" id="AAFI02000005">
    <property type="protein sequence ID" value="EEU04153.1"/>
    <property type="molecule type" value="Genomic_DNA"/>
</dbReference>
<evidence type="ECO:0000313" key="7">
    <source>
        <dbReference type="EMBL" id="EEU04153.1"/>
    </source>
</evidence>
<evidence type="ECO:0000259" key="3">
    <source>
        <dbReference type="Pfam" id="PF23033"/>
    </source>
</evidence>
<keyword evidence="1" id="KW-1133">Transmembrane helix</keyword>
<dbReference type="FunCoup" id="C7FZX1">
    <property type="interactions" value="99"/>
</dbReference>
<evidence type="ECO:0000313" key="8">
    <source>
        <dbReference type="Proteomes" id="UP000002195"/>
    </source>
</evidence>
<dbReference type="OMA" id="INVETEW"/>
<dbReference type="InterPro" id="IPR057709">
    <property type="entry name" value="DUF7949"/>
</dbReference>
<dbReference type="InterPro" id="IPR055463">
    <property type="entry name" value="DUF7035"/>
</dbReference>
<feature type="domain" description="DUF7034" evidence="3">
    <location>
        <begin position="839"/>
        <end position="959"/>
    </location>
</feature>
<dbReference type="AlphaFoldDB" id="C7FZX1"/>
<dbReference type="Pfam" id="PF25820">
    <property type="entry name" value="DUF7949"/>
    <property type="match status" value="1"/>
</dbReference>
<feature type="domain" description="DUF7743" evidence="5">
    <location>
        <begin position="449"/>
        <end position="543"/>
    </location>
</feature>
<feature type="domain" description="DUF7035" evidence="4">
    <location>
        <begin position="690"/>
        <end position="827"/>
    </location>
</feature>
<dbReference type="GeneID" id="8617460"/>
<evidence type="ECO:0000259" key="6">
    <source>
        <dbReference type="Pfam" id="PF25820"/>
    </source>
</evidence>
<evidence type="ECO:0000259" key="4">
    <source>
        <dbReference type="Pfam" id="PF23034"/>
    </source>
</evidence>
<evidence type="ECO:0000256" key="1">
    <source>
        <dbReference type="SAM" id="Phobius"/>
    </source>
</evidence>
<comment type="caution">
    <text evidence="7">The sequence shown here is derived from an EMBL/GenBank/DDBJ whole genome shotgun (WGS) entry which is preliminary data.</text>
</comment>
<dbReference type="VEuPathDB" id="AmoebaDB:DDB_G0270718"/>
<accession>C7FZX1</accession>
<dbReference type="KEGG" id="ddi:DDB_G0270718"/>
<evidence type="ECO:0000259" key="2">
    <source>
        <dbReference type="Pfam" id="PF22933"/>
    </source>
</evidence>
<dbReference type="PaxDb" id="44689-DDB0266788"/>
<feature type="domain" description="DUF7949" evidence="6">
    <location>
        <begin position="1068"/>
        <end position="1102"/>
    </location>
</feature>
<dbReference type="GlyGen" id="C7FZX1">
    <property type="glycosylation" value="1 site"/>
</dbReference>
<dbReference type="eggNOG" id="ENOG502SC7H">
    <property type="taxonomic scope" value="Eukaryota"/>
</dbReference>
<dbReference type="HOGENOM" id="CLU_004923_0_0_1"/>
<dbReference type="InParanoid" id="C7FZX1"/>
<dbReference type="Pfam" id="PF23034">
    <property type="entry name" value="DUF7035"/>
    <property type="match status" value="1"/>
</dbReference>
<proteinExistence type="predicted"/>
<protein>
    <submittedName>
        <fullName evidence="7">EGF-like domain-containing protein</fullName>
    </submittedName>
</protein>
<dbReference type="RefSeq" id="XP_002649203.1">
    <property type="nucleotide sequence ID" value="XM_002649157.1"/>
</dbReference>
<dbReference type="PhylomeDB" id="C7FZX1"/>
<dbReference type="Pfam" id="PF22933">
    <property type="entry name" value="ComC_SSD"/>
    <property type="match status" value="1"/>
</dbReference>
<keyword evidence="1" id="KW-0812">Transmembrane</keyword>
<dbReference type="PANTHER" id="PTHR31378:SF47">
    <property type="entry name" value="EGF-LIKE DOMAIN-CONTAINING PROTEIN-RELATED"/>
    <property type="match status" value="1"/>
</dbReference>
<dbReference type="InterPro" id="IPR055462">
    <property type="entry name" value="DUF7034"/>
</dbReference>
<sequence>MSKISNKMKAYGGIVFFFLFIFFNKVSCQLVRDSIPNQLDIESFSQQQSYLFYQDTSNSTKCSYTLRFIVKDNDSGTLSLKKLFSTDSPNILYSTKTSTSTVLVVEFSGIIPIGSHTSNLTAMSLYPPIRIVQSDYSLTLTCSLVDSSTLTITIDDVINYDTNMAFYSSIRIHGMDYHRFNSLDSLGSDIFFPFARTNIFGYNWDPLIFENQRNSIFTISIVVSGVIINLKTKSFYFNVPYPTAQIYYFFPQNIISTPFNEFGFHYSPVLSTTSNTQTAKPYQLLLSPNKLYTFSKPISGKKGRMSFIAAFQNSYGLNNFSLISPLEDQPRISLPLNIKEFYNGSYGNPQLILSLYGFGSINIPTLIPLFQVTFTGSYYRFFDNQYKVGVDKLDAGWPFGYISGNQTTYVHSVDFLRPINYSALSIIYRFGSTLPNEFFYQSVVTNLVTETTQPILVSYSFKRLKGKNSNYLFTANIISKNGVKRIIFDDIDYGLKTLVSGSNKNGVYEIIYTPSQNSFSGIISFLCYDIYENNFYYFQDQIVSYEPFLVFKVPDCLSNCSYFYLKFKNISVDSFDNISFAKNNLNLLNSAGYNTMYLNSSKIDPDSQLVLILMDPISKSYQSAQGNILYGSFPIVYDSNLKLFTCDFIVPKNNLFGEVSYYIKFTNGVLTSNELGPNTPKLLVNETYLDNQGPIFSLLVPLNNGVMVDDNSREYGYIFNITDDLNGFSSGSITVKGSIDNSKYVFNFSLSDAMYGNKFESQYQILIPVSKQCISQVYIITNVILRDTNNITSIYNIYSNNPDPTITPFLKFYDDGIGSTYLNIICNPPIPIDEDYQQLVSFKHSITNSIIDVGKLNNSIRFDFSIDTPRTGIKDNQLPIVYIISEKLDKVECLSTLELVDKIYGTTNYTCTTTLPIGFGYPGILIFSIYGFINNAGYFFGYPTDTIAKFFPSSYYVNINYLVDEEPIITSTDNIFSTGGNLLIYGKSLSNTKQVSIYYSETNVQSTIVQDEIYGSSAVLINSISETSKPFKIQIITTSGLKSNEYWVTPIYFETTTPVIPTNPPQKCSGNPECGGKSQGYCSPNGCICFSPWIGTSCQSKVIVVPPPIVNPNEPSTNIITNSSKSETSSLVGVISIVSLRELDHNNKVIKIFKFEKWNQTNLEKNKNIYSTSIKFQDNNSNNDCFINVETEWYETLRNITFANQLLVMNPSTLKYNINITAYPFQSKLNTLQLVIRAKLTQNDYNDDICSNQEFGKTVADNSDFIQLSVKDHSLYGRFVKRGIVDGRITSIGNVKLNDLDDESNYYTSDSFVGIVIPQYTNLIQLDPDFGLLVDSSPTDSTCKKSASLSKEAKIGIIVGCIGFVIVVVIVVTLCVKYKYHIRNLKSVIKMNQIKANKN</sequence>
<dbReference type="InterPro" id="IPR054484">
    <property type="entry name" value="ComC_SSD"/>
</dbReference>
<dbReference type="Pfam" id="PF24893">
    <property type="entry name" value="DUF7743"/>
    <property type="match status" value="1"/>
</dbReference>
<dbReference type="dictyBase" id="DDB_G0270718"/>
<dbReference type="InterPro" id="IPR056645">
    <property type="entry name" value="DUF7743"/>
</dbReference>
<feature type="domain" description="ComC supersandwich" evidence="2">
    <location>
        <begin position="1111"/>
        <end position="1333"/>
    </location>
</feature>
<dbReference type="Proteomes" id="UP000002195">
    <property type="component" value="Unassembled WGS sequence"/>
</dbReference>
<evidence type="ECO:0000259" key="5">
    <source>
        <dbReference type="Pfam" id="PF24893"/>
    </source>
</evidence>
<keyword evidence="1" id="KW-0472">Membrane</keyword>
<reference evidence="7 8" key="1">
    <citation type="journal article" date="2005" name="Nature">
        <title>The genome of the social amoeba Dictyostelium discoideum.</title>
        <authorList>
            <consortium name="The Dictyostelium discoideum Sequencing Consortium"/>
            <person name="Eichinger L."/>
            <person name="Pachebat J.A."/>
            <person name="Glockner G."/>
            <person name="Rajandream M.A."/>
            <person name="Sucgang R."/>
            <person name="Berriman M."/>
            <person name="Song J."/>
            <person name="Olsen R."/>
            <person name="Szafranski K."/>
            <person name="Xu Q."/>
            <person name="Tunggal B."/>
            <person name="Kummerfeld S."/>
            <person name="Madera M."/>
            <person name="Konfortov B.A."/>
            <person name="Rivero F."/>
            <person name="Bankier A.T."/>
            <person name="Lehmann R."/>
            <person name="Hamlin N."/>
            <person name="Davies R."/>
            <person name="Gaudet P."/>
            <person name="Fey P."/>
            <person name="Pilcher K."/>
            <person name="Chen G."/>
            <person name="Saunders D."/>
            <person name="Sodergren E."/>
            <person name="Davis P."/>
            <person name="Kerhornou A."/>
            <person name="Nie X."/>
            <person name="Hall N."/>
            <person name="Anjard C."/>
            <person name="Hemphill L."/>
            <person name="Bason N."/>
            <person name="Farbrother P."/>
            <person name="Desany B."/>
            <person name="Just E."/>
            <person name="Morio T."/>
            <person name="Rost R."/>
            <person name="Churcher C."/>
            <person name="Cooper J."/>
            <person name="Haydock S."/>
            <person name="van Driessche N."/>
            <person name="Cronin A."/>
            <person name="Goodhead I."/>
            <person name="Muzny D."/>
            <person name="Mourier T."/>
            <person name="Pain A."/>
            <person name="Lu M."/>
            <person name="Harper D."/>
            <person name="Lindsay R."/>
            <person name="Hauser H."/>
            <person name="James K."/>
            <person name="Quiles M."/>
            <person name="Madan Babu M."/>
            <person name="Saito T."/>
            <person name="Buchrieser C."/>
            <person name="Wardroper A."/>
            <person name="Felder M."/>
            <person name="Thangavelu M."/>
            <person name="Johnson D."/>
            <person name="Knights A."/>
            <person name="Loulseged H."/>
            <person name="Mungall K."/>
            <person name="Oliver K."/>
            <person name="Price C."/>
            <person name="Quail M.A."/>
            <person name="Urushihara H."/>
            <person name="Hernandez J."/>
            <person name="Rabbinowitsch E."/>
            <person name="Steffen D."/>
            <person name="Sanders M."/>
            <person name="Ma J."/>
            <person name="Kohara Y."/>
            <person name="Sharp S."/>
            <person name="Simmonds M."/>
            <person name="Spiegler S."/>
            <person name="Tivey A."/>
            <person name="Sugano S."/>
            <person name="White B."/>
            <person name="Walker D."/>
            <person name="Woodward J."/>
            <person name="Winckler T."/>
            <person name="Tanaka Y."/>
            <person name="Shaulsky G."/>
            <person name="Schleicher M."/>
            <person name="Weinstock G."/>
            <person name="Rosenthal A."/>
            <person name="Cox E.C."/>
            <person name="Chisholm R.L."/>
            <person name="Gibbs R."/>
            <person name="Loomis W.F."/>
            <person name="Platzer M."/>
            <person name="Kay R.R."/>
            <person name="Williams J."/>
            <person name="Dear P.H."/>
            <person name="Noegel A.A."/>
            <person name="Barrell B."/>
            <person name="Kuspa A."/>
        </authorList>
    </citation>
    <scope>NUCLEOTIDE SEQUENCE [LARGE SCALE GENOMIC DNA]</scope>
    <source>
        <strain evidence="7 8">AX4</strain>
    </source>
</reference>
<organism evidence="7 8">
    <name type="scientific">Dictyostelium discoideum</name>
    <name type="common">Social amoeba</name>
    <dbReference type="NCBI Taxonomy" id="44689"/>
    <lineage>
        <taxon>Eukaryota</taxon>
        <taxon>Amoebozoa</taxon>
        <taxon>Evosea</taxon>
        <taxon>Eumycetozoa</taxon>
        <taxon>Dictyostelia</taxon>
        <taxon>Dictyosteliales</taxon>
        <taxon>Dictyosteliaceae</taxon>
        <taxon>Dictyostelium</taxon>
    </lineage>
</organism>
<dbReference type="Pfam" id="PF23033">
    <property type="entry name" value="DUF7034"/>
    <property type="match status" value="1"/>
</dbReference>
<feature type="transmembrane region" description="Helical" evidence="1">
    <location>
        <begin position="1355"/>
        <end position="1376"/>
    </location>
</feature>
<dbReference type="PANTHER" id="PTHR31378">
    <property type="entry name" value="EGF-LIKE DOMAIN-CONTAINING PROTEIN-RELATED-RELATED"/>
    <property type="match status" value="1"/>
</dbReference>
<gene>
    <name evidence="7" type="ORF">DDB_G0270718</name>
</gene>
<keyword evidence="8" id="KW-1185">Reference proteome</keyword>
<name>C7FZX1_DICDI</name>
<dbReference type="SMR" id="C7FZX1"/>